<dbReference type="Proteomes" id="UP000053201">
    <property type="component" value="Unassembled WGS sequence"/>
</dbReference>
<feature type="compositionally biased region" description="Low complexity" evidence="1">
    <location>
        <begin position="1"/>
        <end position="15"/>
    </location>
</feature>
<proteinExistence type="predicted"/>
<protein>
    <submittedName>
        <fullName evidence="2">Uncharacterized protein</fullName>
    </submittedName>
</protein>
<dbReference type="GeneID" id="27692265"/>
<evidence type="ECO:0000256" key="1">
    <source>
        <dbReference type="SAM" id="MobiDB-lite"/>
    </source>
</evidence>
<gene>
    <name evidence="2" type="ORF">SPPG_09140</name>
</gene>
<dbReference type="AlphaFoldDB" id="A0A0L0HGP5"/>
<evidence type="ECO:0000313" key="3">
    <source>
        <dbReference type="Proteomes" id="UP000053201"/>
    </source>
</evidence>
<keyword evidence="3" id="KW-1185">Reference proteome</keyword>
<name>A0A0L0HGP5_SPIPD</name>
<sequence length="125" mass="13374">MASSASSGSSTQESSWPPCSRGCPHQRFAISSGSKIMVVWMGVMDMTRRYEYLLEPGFGKDYSIDKAIVRGHTRVLCHCFGGLLGAVQALTFAFSGTYVGYAAVPIHAPTAGTHSTNNVYVYGLG</sequence>
<feature type="region of interest" description="Disordered" evidence="1">
    <location>
        <begin position="1"/>
        <end position="21"/>
    </location>
</feature>
<dbReference type="InParanoid" id="A0A0L0HGP5"/>
<evidence type="ECO:0000313" key="2">
    <source>
        <dbReference type="EMBL" id="KND00636.1"/>
    </source>
</evidence>
<dbReference type="RefSeq" id="XP_016608675.1">
    <property type="nucleotide sequence ID" value="XM_016757297.1"/>
</dbReference>
<organism evidence="2 3">
    <name type="scientific">Spizellomyces punctatus (strain DAOM BR117)</name>
    <dbReference type="NCBI Taxonomy" id="645134"/>
    <lineage>
        <taxon>Eukaryota</taxon>
        <taxon>Fungi</taxon>
        <taxon>Fungi incertae sedis</taxon>
        <taxon>Chytridiomycota</taxon>
        <taxon>Chytridiomycota incertae sedis</taxon>
        <taxon>Chytridiomycetes</taxon>
        <taxon>Spizellomycetales</taxon>
        <taxon>Spizellomycetaceae</taxon>
        <taxon>Spizellomyces</taxon>
    </lineage>
</organism>
<dbReference type="VEuPathDB" id="FungiDB:SPPG_09140"/>
<accession>A0A0L0HGP5</accession>
<reference evidence="2 3" key="1">
    <citation type="submission" date="2009-08" db="EMBL/GenBank/DDBJ databases">
        <title>The Genome Sequence of Spizellomyces punctatus strain DAOM BR117.</title>
        <authorList>
            <consortium name="The Broad Institute Genome Sequencing Platform"/>
            <person name="Russ C."/>
            <person name="Cuomo C."/>
            <person name="Shea T."/>
            <person name="Young S.K."/>
            <person name="Zeng Q."/>
            <person name="Koehrsen M."/>
            <person name="Haas B."/>
            <person name="Borodovsky M."/>
            <person name="Guigo R."/>
            <person name="Alvarado L."/>
            <person name="Berlin A."/>
            <person name="Bochicchio J."/>
            <person name="Borenstein D."/>
            <person name="Chapman S."/>
            <person name="Chen Z."/>
            <person name="Engels R."/>
            <person name="Freedman E."/>
            <person name="Gellesch M."/>
            <person name="Goldberg J."/>
            <person name="Griggs A."/>
            <person name="Gujja S."/>
            <person name="Heiman D."/>
            <person name="Hepburn T."/>
            <person name="Howarth C."/>
            <person name="Jen D."/>
            <person name="Larson L."/>
            <person name="Lewis B."/>
            <person name="Mehta T."/>
            <person name="Park D."/>
            <person name="Pearson M."/>
            <person name="Roberts A."/>
            <person name="Saif S."/>
            <person name="Shenoy N."/>
            <person name="Sisk P."/>
            <person name="Stolte C."/>
            <person name="Sykes S."/>
            <person name="Thomson T."/>
            <person name="Walk T."/>
            <person name="White J."/>
            <person name="Yandava C."/>
            <person name="Burger G."/>
            <person name="Gray M.W."/>
            <person name="Holland P.W.H."/>
            <person name="King N."/>
            <person name="Lang F.B.F."/>
            <person name="Roger A.J."/>
            <person name="Ruiz-Trillo I."/>
            <person name="Lander E."/>
            <person name="Nusbaum C."/>
        </authorList>
    </citation>
    <scope>NUCLEOTIDE SEQUENCE [LARGE SCALE GENOMIC DNA]</scope>
    <source>
        <strain evidence="2 3">DAOM BR117</strain>
    </source>
</reference>
<dbReference type="EMBL" id="KQ257455">
    <property type="protein sequence ID" value="KND00636.1"/>
    <property type="molecule type" value="Genomic_DNA"/>
</dbReference>